<evidence type="ECO:0000256" key="1">
    <source>
        <dbReference type="SAM" id="SignalP"/>
    </source>
</evidence>
<feature type="chain" id="PRO_5020953518" evidence="1">
    <location>
        <begin position="21"/>
        <end position="132"/>
    </location>
</feature>
<dbReference type="RefSeq" id="WP_137090771.1">
    <property type="nucleotide sequence ID" value="NZ_CP028923.1"/>
</dbReference>
<evidence type="ECO:0000313" key="3">
    <source>
        <dbReference type="Proteomes" id="UP000298616"/>
    </source>
</evidence>
<gene>
    <name evidence="2" type="ORF">DCC35_10725</name>
</gene>
<dbReference type="EMBL" id="CP028923">
    <property type="protein sequence ID" value="QCK15186.1"/>
    <property type="molecule type" value="Genomic_DNA"/>
</dbReference>
<protein>
    <submittedName>
        <fullName evidence="2">Uncharacterized protein</fullName>
    </submittedName>
</protein>
<dbReference type="Proteomes" id="UP000298616">
    <property type="component" value="Chromosome"/>
</dbReference>
<accession>A0A4D7JST6</accession>
<sequence>MKRASFLFIFLINISLIAQKDNSSTNSFEIIIEKNGDEIKLECQKGCSWDRLHFTIAENVYQKIDKNGMIGLRGDSSISGINYKKFLFAIAQSGNEIKLIGLSGMAWNELHIPLRPNKSQAINQNGLLPGNR</sequence>
<reference evidence="2 3" key="1">
    <citation type="submission" date="2018-04" db="EMBL/GenBank/DDBJ databases">
        <title>Complete genome uncultured novel isolate.</title>
        <authorList>
            <person name="Merlino G."/>
        </authorList>
    </citation>
    <scope>NUCLEOTIDE SEQUENCE [LARGE SCALE GENOMIC DNA]</scope>
    <source>
        <strain evidence="3">R1DC9</strain>
    </source>
</reference>
<organism evidence="2 3">
    <name type="scientific">Mangrovivirga cuniculi</name>
    <dbReference type="NCBI Taxonomy" id="2715131"/>
    <lineage>
        <taxon>Bacteria</taxon>
        <taxon>Pseudomonadati</taxon>
        <taxon>Bacteroidota</taxon>
        <taxon>Cytophagia</taxon>
        <taxon>Cytophagales</taxon>
        <taxon>Mangrovivirgaceae</taxon>
        <taxon>Mangrovivirga</taxon>
    </lineage>
</organism>
<dbReference type="KEGG" id="fpf:DCC35_10725"/>
<proteinExistence type="predicted"/>
<keyword evidence="1" id="KW-0732">Signal</keyword>
<dbReference type="AlphaFoldDB" id="A0A4D7JST6"/>
<feature type="signal peptide" evidence="1">
    <location>
        <begin position="1"/>
        <end position="20"/>
    </location>
</feature>
<name>A0A4D7JST6_9BACT</name>
<keyword evidence="3" id="KW-1185">Reference proteome</keyword>
<evidence type="ECO:0000313" key="2">
    <source>
        <dbReference type="EMBL" id="QCK15186.1"/>
    </source>
</evidence>
<dbReference type="OrthoDB" id="1144122at2"/>